<accession>A0A396GWD5</accession>
<evidence type="ECO:0000256" key="2">
    <source>
        <dbReference type="SAM" id="SignalP"/>
    </source>
</evidence>
<keyword evidence="1" id="KW-0472">Membrane</keyword>
<evidence type="ECO:0000256" key="1">
    <source>
        <dbReference type="SAM" id="Phobius"/>
    </source>
</evidence>
<organism evidence="3">
    <name type="scientific">Medicago truncatula</name>
    <name type="common">Barrel medic</name>
    <name type="synonym">Medicago tribuloides</name>
    <dbReference type="NCBI Taxonomy" id="3880"/>
    <lineage>
        <taxon>Eukaryota</taxon>
        <taxon>Viridiplantae</taxon>
        <taxon>Streptophyta</taxon>
        <taxon>Embryophyta</taxon>
        <taxon>Tracheophyta</taxon>
        <taxon>Spermatophyta</taxon>
        <taxon>Magnoliopsida</taxon>
        <taxon>eudicotyledons</taxon>
        <taxon>Gunneridae</taxon>
        <taxon>Pentapetalae</taxon>
        <taxon>rosids</taxon>
        <taxon>fabids</taxon>
        <taxon>Fabales</taxon>
        <taxon>Fabaceae</taxon>
        <taxon>Papilionoideae</taxon>
        <taxon>50 kb inversion clade</taxon>
        <taxon>NPAAA clade</taxon>
        <taxon>Hologalegina</taxon>
        <taxon>IRL clade</taxon>
        <taxon>Trifolieae</taxon>
        <taxon>Medicago</taxon>
    </lineage>
</organism>
<dbReference type="Proteomes" id="UP000265566">
    <property type="component" value="Chromosome 8"/>
</dbReference>
<keyword evidence="2" id="KW-0732">Signal</keyword>
<feature type="chain" id="PRO_5017268103" description="Transmembrane protein" evidence="2">
    <location>
        <begin position="19"/>
        <end position="88"/>
    </location>
</feature>
<keyword evidence="1" id="KW-0812">Transmembrane</keyword>
<evidence type="ECO:0008006" key="4">
    <source>
        <dbReference type="Google" id="ProtNLM"/>
    </source>
</evidence>
<feature type="signal peptide" evidence="2">
    <location>
        <begin position="1"/>
        <end position="18"/>
    </location>
</feature>
<dbReference type="AlphaFoldDB" id="A0A396GWD5"/>
<sequence length="88" mass="9889">MAFPISHLFTLTLTPAVGFPPGSDPSAPITVMATKLFPLLFLLLFIAYFFHLVLFCSLKMKMFCSLKMKILNFFILISSMTGHTNLEI</sequence>
<keyword evidence="1" id="KW-1133">Transmembrane helix</keyword>
<dbReference type="Gramene" id="rna50431">
    <property type="protein sequence ID" value="RHN43804.1"/>
    <property type="gene ID" value="gene50431"/>
</dbReference>
<dbReference type="EMBL" id="PSQE01000008">
    <property type="protein sequence ID" value="RHN43804.1"/>
    <property type="molecule type" value="Genomic_DNA"/>
</dbReference>
<gene>
    <name evidence="3" type="ORF">MtrunA17_Chr8g0391811</name>
</gene>
<feature type="transmembrane region" description="Helical" evidence="1">
    <location>
        <begin position="37"/>
        <end position="58"/>
    </location>
</feature>
<proteinExistence type="predicted"/>
<name>A0A396GWD5_MEDTR</name>
<comment type="caution">
    <text evidence="3">The sequence shown here is derived from an EMBL/GenBank/DDBJ whole genome shotgun (WGS) entry which is preliminary data.</text>
</comment>
<evidence type="ECO:0000313" key="3">
    <source>
        <dbReference type="EMBL" id="RHN43804.1"/>
    </source>
</evidence>
<reference evidence="3" key="1">
    <citation type="journal article" date="2018" name="Nat. Plants">
        <title>Whole-genome landscape of Medicago truncatula symbiotic genes.</title>
        <authorList>
            <person name="Pecrix Y."/>
            <person name="Gamas P."/>
            <person name="Carrere S."/>
        </authorList>
    </citation>
    <scope>NUCLEOTIDE SEQUENCE</scope>
    <source>
        <tissue evidence="3">Leaves</tissue>
    </source>
</reference>
<protein>
    <recommendedName>
        <fullName evidence="4">Transmembrane protein</fullName>
    </recommendedName>
</protein>